<dbReference type="Pfam" id="PF07606">
    <property type="entry name" value="DUF1569"/>
    <property type="match status" value="1"/>
</dbReference>
<proteinExistence type="predicted"/>
<protein>
    <submittedName>
        <fullName evidence="1">DUF1569 domain-containing protein</fullName>
    </submittedName>
</protein>
<dbReference type="EMBL" id="JAAFGS010000006">
    <property type="protein sequence ID" value="NGZ76926.1"/>
    <property type="molecule type" value="Genomic_DNA"/>
</dbReference>
<dbReference type="InterPro" id="IPR011463">
    <property type="entry name" value="DUF1569"/>
</dbReference>
<keyword evidence="2" id="KW-1185">Reference proteome</keyword>
<dbReference type="Proteomes" id="UP000800303">
    <property type="component" value="Unassembled WGS sequence"/>
</dbReference>
<organism evidence="1 2">
    <name type="scientific">Saccharibacillus alkalitolerans</name>
    <dbReference type="NCBI Taxonomy" id="2705290"/>
    <lineage>
        <taxon>Bacteria</taxon>
        <taxon>Bacillati</taxon>
        <taxon>Bacillota</taxon>
        <taxon>Bacilli</taxon>
        <taxon>Bacillales</taxon>
        <taxon>Paenibacillaceae</taxon>
        <taxon>Saccharibacillus</taxon>
    </lineage>
</organism>
<comment type="caution">
    <text evidence="1">The sequence shown here is derived from an EMBL/GenBank/DDBJ whole genome shotgun (WGS) entry which is preliminary data.</text>
</comment>
<evidence type="ECO:0000313" key="1">
    <source>
        <dbReference type="EMBL" id="NGZ76926.1"/>
    </source>
</evidence>
<evidence type="ECO:0000313" key="2">
    <source>
        <dbReference type="Proteomes" id="UP000800303"/>
    </source>
</evidence>
<dbReference type="RefSeq" id="WP_166276345.1">
    <property type="nucleotide sequence ID" value="NZ_JAAFGS010000006.1"/>
</dbReference>
<dbReference type="InterPro" id="IPR034660">
    <property type="entry name" value="DinB/YfiT-like"/>
</dbReference>
<reference evidence="1 2" key="1">
    <citation type="submission" date="2020-01" db="EMBL/GenBank/DDBJ databases">
        <title>Polyphasic characterisation and genomic insights into a novel alkali tolerant bacterium VR-M41.</title>
        <authorList>
            <person name="Vemuluri V.R."/>
        </authorList>
    </citation>
    <scope>NUCLEOTIDE SEQUENCE [LARGE SCALE GENOMIC DNA]</scope>
    <source>
        <strain evidence="1 2">VR-M41</strain>
    </source>
</reference>
<dbReference type="Gene3D" id="1.20.120.450">
    <property type="entry name" value="dinb family like domain"/>
    <property type="match status" value="1"/>
</dbReference>
<gene>
    <name evidence="1" type="ORF">GYN08_16590</name>
</gene>
<accession>A0ABX0F7J0</accession>
<name>A0ABX0F7J0_9BACL</name>
<sequence>MNNLFEERYAKEIVSRIDNLRPDSQRKWGEMNAAQMLAHCSGFQDLAMGRGAASRSLLGIFVGRFAKPVFYNDKPLPHNMSTIPEIRITGEKDFDNEKERLIDKIKTFQQSGPEACTQRPHPFFGKLSAEEWGKGVYKHLDHHLRQFGV</sequence>